<evidence type="ECO:0000259" key="1">
    <source>
        <dbReference type="Pfam" id="PF12697"/>
    </source>
</evidence>
<protein>
    <submittedName>
        <fullName evidence="2">Alpha/beta hydrolase</fullName>
    </submittedName>
</protein>
<dbReference type="InterPro" id="IPR000073">
    <property type="entry name" value="AB_hydrolase_1"/>
</dbReference>
<comment type="caution">
    <text evidence="2">The sequence shown here is derived from an EMBL/GenBank/DDBJ whole genome shotgun (WGS) entry which is preliminary data.</text>
</comment>
<evidence type="ECO:0000313" key="3">
    <source>
        <dbReference type="Proteomes" id="UP001501302"/>
    </source>
</evidence>
<proteinExistence type="predicted"/>
<dbReference type="RefSeq" id="WP_345192258.1">
    <property type="nucleotide sequence ID" value="NZ_BAABJJ010000034.1"/>
</dbReference>
<keyword evidence="2" id="KW-0378">Hydrolase</keyword>
<feature type="domain" description="AB hydrolase-1" evidence="1">
    <location>
        <begin position="14"/>
        <end position="247"/>
    </location>
</feature>
<gene>
    <name evidence="2" type="ORF">GCM10023314_23140</name>
</gene>
<dbReference type="Pfam" id="PF12697">
    <property type="entry name" value="Abhydrolase_6"/>
    <property type="match status" value="1"/>
</dbReference>
<reference evidence="3" key="1">
    <citation type="journal article" date="2019" name="Int. J. Syst. Evol. Microbiol.">
        <title>The Global Catalogue of Microorganisms (GCM) 10K type strain sequencing project: providing services to taxonomists for standard genome sequencing and annotation.</title>
        <authorList>
            <consortium name="The Broad Institute Genomics Platform"/>
            <consortium name="The Broad Institute Genome Sequencing Center for Infectious Disease"/>
            <person name="Wu L."/>
            <person name="Ma J."/>
        </authorList>
    </citation>
    <scope>NUCLEOTIDE SEQUENCE [LARGE SCALE GENOMIC DNA]</scope>
    <source>
        <strain evidence="3">JCM 18285</strain>
    </source>
</reference>
<dbReference type="PANTHER" id="PTHR43798">
    <property type="entry name" value="MONOACYLGLYCEROL LIPASE"/>
    <property type="match status" value="1"/>
</dbReference>
<evidence type="ECO:0000313" key="2">
    <source>
        <dbReference type="EMBL" id="GAA4949204.1"/>
    </source>
</evidence>
<name>A0ABP9GST2_9FLAO</name>
<dbReference type="GO" id="GO:0016787">
    <property type="term" value="F:hydrolase activity"/>
    <property type="evidence" value="ECO:0007669"/>
    <property type="project" value="UniProtKB-KW"/>
</dbReference>
<dbReference type="Gene3D" id="3.40.50.1820">
    <property type="entry name" value="alpha/beta hydrolase"/>
    <property type="match status" value="1"/>
</dbReference>
<dbReference type="Proteomes" id="UP001501302">
    <property type="component" value="Unassembled WGS sequence"/>
</dbReference>
<dbReference type="InterPro" id="IPR050266">
    <property type="entry name" value="AB_hydrolase_sf"/>
</dbReference>
<sequence>MTYNIEKGQVRGTIVFIHGNSSSSFVFDEVLKCKSIPQTKIAVDLPGHGINANLGHEVKDFSIEVYRAKLIDLLSRIDDDILLVGNSLGGHLVIEVAQEVNRLKGLVIFGTPPLKKPLNLEEAFLPVDALQTFFTENPTDTEIESAIHQALYNKENAHILIKDFKLANPKVRKAITMDVAEDKFLDQYAIFTNLELPKFIIAGKQDPSVNPEYLEMIENKSVKTCELIKFEDCGHYPSIEKPKEFIDTLNKIVLKTFY</sequence>
<organism evidence="2 3">
    <name type="scientific">Algibacter agarivorans</name>
    <dbReference type="NCBI Taxonomy" id="1109741"/>
    <lineage>
        <taxon>Bacteria</taxon>
        <taxon>Pseudomonadati</taxon>
        <taxon>Bacteroidota</taxon>
        <taxon>Flavobacteriia</taxon>
        <taxon>Flavobacteriales</taxon>
        <taxon>Flavobacteriaceae</taxon>
        <taxon>Algibacter</taxon>
    </lineage>
</organism>
<dbReference type="InterPro" id="IPR029058">
    <property type="entry name" value="AB_hydrolase_fold"/>
</dbReference>
<dbReference type="EMBL" id="BAABJJ010000034">
    <property type="protein sequence ID" value="GAA4949204.1"/>
    <property type="molecule type" value="Genomic_DNA"/>
</dbReference>
<dbReference type="SUPFAM" id="SSF53474">
    <property type="entry name" value="alpha/beta-Hydrolases"/>
    <property type="match status" value="1"/>
</dbReference>
<keyword evidence="3" id="KW-1185">Reference proteome</keyword>
<accession>A0ABP9GST2</accession>